<organism evidence="8 9">
    <name type="scientific">Neisseria lactamica (strain 020-06)</name>
    <dbReference type="NCBI Taxonomy" id="489653"/>
    <lineage>
        <taxon>Bacteria</taxon>
        <taxon>Pseudomonadati</taxon>
        <taxon>Pseudomonadota</taxon>
        <taxon>Betaproteobacteria</taxon>
        <taxon>Neisseriales</taxon>
        <taxon>Neisseriaceae</taxon>
        <taxon>Neisseria</taxon>
    </lineage>
</organism>
<feature type="transmembrane region" description="Helical" evidence="6">
    <location>
        <begin position="119"/>
        <end position="137"/>
    </location>
</feature>
<evidence type="ECO:0000313" key="9">
    <source>
        <dbReference type="Proteomes" id="UP000008723"/>
    </source>
</evidence>
<feature type="transmembrane region" description="Helical" evidence="6">
    <location>
        <begin position="85"/>
        <end position="107"/>
    </location>
</feature>
<feature type="domain" description="EamA" evidence="7">
    <location>
        <begin position="61"/>
        <end position="189"/>
    </location>
</feature>
<evidence type="ECO:0000256" key="1">
    <source>
        <dbReference type="ARBA" id="ARBA00004141"/>
    </source>
</evidence>
<comment type="similarity">
    <text evidence="2">Belongs to the EamA transporter family.</text>
</comment>
<accession>E4ZE95</accession>
<comment type="subcellular location">
    <subcellularLocation>
        <location evidence="1">Membrane</location>
        <topology evidence="1">Multi-pass membrane protein</topology>
    </subcellularLocation>
</comment>
<dbReference type="HOGENOM" id="CLU_033863_0_1_4"/>
<feature type="transmembrane region" description="Helical" evidence="6">
    <location>
        <begin position="322"/>
        <end position="340"/>
    </location>
</feature>
<proteinExistence type="inferred from homology"/>
<dbReference type="InterPro" id="IPR000620">
    <property type="entry name" value="EamA_dom"/>
</dbReference>
<protein>
    <submittedName>
        <fullName evidence="8">Putative integral membrane protein</fullName>
    </submittedName>
</protein>
<dbReference type="EMBL" id="FN995097">
    <property type="protein sequence ID" value="CBN87680.1"/>
    <property type="molecule type" value="Genomic_DNA"/>
</dbReference>
<dbReference type="SUPFAM" id="SSF103481">
    <property type="entry name" value="Multidrug resistance efflux transporter EmrE"/>
    <property type="match status" value="2"/>
</dbReference>
<evidence type="ECO:0000256" key="3">
    <source>
        <dbReference type="ARBA" id="ARBA00022692"/>
    </source>
</evidence>
<feature type="transmembrane region" description="Helical" evidence="6">
    <location>
        <begin position="149"/>
        <end position="167"/>
    </location>
</feature>
<feature type="transmembrane region" description="Helical" evidence="6">
    <location>
        <begin position="296"/>
        <end position="316"/>
    </location>
</feature>
<dbReference type="PANTHER" id="PTHR32322:SF2">
    <property type="entry name" value="EAMA DOMAIN-CONTAINING PROTEIN"/>
    <property type="match status" value="1"/>
</dbReference>
<feature type="transmembrane region" description="Helical" evidence="6">
    <location>
        <begin position="230"/>
        <end position="249"/>
    </location>
</feature>
<feature type="domain" description="EamA" evidence="7">
    <location>
        <begin position="202"/>
        <end position="337"/>
    </location>
</feature>
<name>E4ZE95_NEIL0</name>
<evidence type="ECO:0000256" key="2">
    <source>
        <dbReference type="ARBA" id="ARBA00007362"/>
    </source>
</evidence>
<keyword evidence="5 6" id="KW-0472">Membrane</keyword>
<feature type="transmembrane region" description="Helical" evidence="6">
    <location>
        <begin position="269"/>
        <end position="289"/>
    </location>
</feature>
<dbReference type="eggNOG" id="COG0697">
    <property type="taxonomic scope" value="Bacteria"/>
</dbReference>
<keyword evidence="3 6" id="KW-0812">Transmembrane</keyword>
<evidence type="ECO:0000313" key="8">
    <source>
        <dbReference type="EMBL" id="CBN87680.1"/>
    </source>
</evidence>
<dbReference type="Proteomes" id="UP000008723">
    <property type="component" value="Chromosome"/>
</dbReference>
<feature type="transmembrane region" description="Helical" evidence="6">
    <location>
        <begin position="174"/>
        <end position="194"/>
    </location>
</feature>
<dbReference type="InterPro" id="IPR050638">
    <property type="entry name" value="AA-Vitamin_Transporters"/>
</dbReference>
<feature type="transmembrane region" description="Helical" evidence="6">
    <location>
        <begin position="200"/>
        <end position="221"/>
    </location>
</feature>
<feature type="transmembrane region" description="Helical" evidence="6">
    <location>
        <begin position="60"/>
        <end position="79"/>
    </location>
</feature>
<evidence type="ECO:0000259" key="7">
    <source>
        <dbReference type="Pfam" id="PF00892"/>
    </source>
</evidence>
<dbReference type="Pfam" id="PF00892">
    <property type="entry name" value="EamA"/>
    <property type="match status" value="2"/>
</dbReference>
<reference evidence="8 9" key="1">
    <citation type="journal article" date="2010" name="BMC Genomics">
        <title>Independent evolution of the core and accessory gene sets in the genus Neisseria: insights gained from the genome of Neisseria lactamica isolate 020-06.</title>
        <authorList>
            <person name="Bennett J.S."/>
            <person name="Bentley S.D."/>
            <person name="Vernikos G.S."/>
            <person name="Quail M.A."/>
            <person name="Cherevach I."/>
            <person name="White B."/>
            <person name="Parkhill J."/>
            <person name="Maiden M.C."/>
        </authorList>
    </citation>
    <scope>NUCLEOTIDE SEQUENCE [LARGE SCALE GENOMIC DNA]</scope>
    <source>
        <strain evidence="8 9">020-06</strain>
    </source>
</reference>
<dbReference type="InterPro" id="IPR037185">
    <property type="entry name" value="EmrE-like"/>
</dbReference>
<sequence length="346" mass="37160">MPQRKIAGLPVKSAVCPGAAGALGFRRHIFGFSEWRHFCRRRGSRMGKGRDIVVGNGKKYAALLLVLGCVVFGLGSLIVRSVPVGPYAIAFWRLLISVFVFWFLARFFGQKFPKNRKTVCYALTAGVFLAFDLALWHESIHAVGPGISTLLNSLQIFFLSAIGVFFFGERLGRLQAASLMSAVAGVAMIAGAEFGYNGNAVWGFVSGLVSGLMLALSMVFVRKTHEVEPVALFPSMMILSLGGAVSLLVPALLMDGGALYPTTWKDAGLVLVYGVVMQCFAWAMVAYAIPLLSLSLTGLLLLSEPVAALVIDYFVLGKPIEGVQWAGVALTLSAIYLGSLEQQSEP</sequence>
<evidence type="ECO:0000256" key="6">
    <source>
        <dbReference type="SAM" id="Phobius"/>
    </source>
</evidence>
<dbReference type="AlphaFoldDB" id="E4ZE95"/>
<dbReference type="PANTHER" id="PTHR32322">
    <property type="entry name" value="INNER MEMBRANE TRANSPORTER"/>
    <property type="match status" value="1"/>
</dbReference>
<evidence type="ECO:0000256" key="5">
    <source>
        <dbReference type="ARBA" id="ARBA00023136"/>
    </source>
</evidence>
<dbReference type="GO" id="GO:0016020">
    <property type="term" value="C:membrane"/>
    <property type="evidence" value="ECO:0007669"/>
    <property type="project" value="UniProtKB-SubCell"/>
</dbReference>
<evidence type="ECO:0000256" key="4">
    <source>
        <dbReference type="ARBA" id="ARBA00022989"/>
    </source>
</evidence>
<keyword evidence="4 6" id="KW-1133">Transmembrane helix</keyword>
<gene>
    <name evidence="8" type="ordered locus">NLA_14660</name>
</gene>
<dbReference type="KEGG" id="nla:NLA_14660"/>